<keyword evidence="2" id="KW-1185">Reference proteome</keyword>
<organism evidence="1 2">
    <name type="scientific">Promethearchaeum syntrophicum</name>
    <dbReference type="NCBI Taxonomy" id="2594042"/>
    <lineage>
        <taxon>Archaea</taxon>
        <taxon>Promethearchaeati</taxon>
        <taxon>Promethearchaeota</taxon>
        <taxon>Promethearchaeia</taxon>
        <taxon>Promethearchaeales</taxon>
        <taxon>Promethearchaeaceae</taxon>
        <taxon>Promethearchaeum</taxon>
    </lineage>
</organism>
<proteinExistence type="predicted"/>
<protein>
    <submittedName>
        <fullName evidence="1">Uncharacterized protein</fullName>
    </submittedName>
</protein>
<name>A0A5B9DA74_9ARCH</name>
<evidence type="ECO:0000313" key="2">
    <source>
        <dbReference type="Proteomes" id="UP000321408"/>
    </source>
</evidence>
<dbReference type="GeneID" id="41329568"/>
<reference evidence="1 2" key="1">
    <citation type="journal article" date="2020" name="Nature">
        <title>Isolation of an archaeon at the prokaryote-eukaryote interface.</title>
        <authorList>
            <person name="Imachi H."/>
            <person name="Nobu M.K."/>
            <person name="Nakahara N."/>
            <person name="Morono Y."/>
            <person name="Ogawara M."/>
            <person name="Takaki Y."/>
            <person name="Takano Y."/>
            <person name="Uematsu K."/>
            <person name="Ikuta T."/>
            <person name="Ito M."/>
            <person name="Matsui Y."/>
            <person name="Miyazaki M."/>
            <person name="Murata K."/>
            <person name="Saito Y."/>
            <person name="Sakai S."/>
            <person name="Song C."/>
            <person name="Tasumi E."/>
            <person name="Yamanaka Y."/>
            <person name="Yamaguchi T."/>
            <person name="Kamagata Y."/>
            <person name="Tamaki H."/>
            <person name="Takai K."/>
        </authorList>
    </citation>
    <scope>NUCLEOTIDE SEQUENCE [LARGE SCALE GENOMIC DNA]</scope>
    <source>
        <strain evidence="1 2">MK-D1</strain>
    </source>
</reference>
<dbReference type="KEGG" id="psyt:DSAG12_01574"/>
<reference evidence="1 2" key="2">
    <citation type="journal article" date="2024" name="Int. J. Syst. Evol. Microbiol.">
        <title>Promethearchaeum syntrophicum gen. nov., sp. nov., an anaerobic, obligately syntrophic archaeon, the first isolate of the lineage 'Asgard' archaea, and proposal of the new archaeal phylum Promethearchaeota phyl. nov. and kingdom Promethearchaeati regn. nov.</title>
        <authorList>
            <person name="Imachi H."/>
            <person name="Nobu M.K."/>
            <person name="Kato S."/>
            <person name="Takaki Y."/>
            <person name="Miyazaki M."/>
            <person name="Miyata M."/>
            <person name="Ogawara M."/>
            <person name="Saito Y."/>
            <person name="Sakai S."/>
            <person name="Tahara Y.O."/>
            <person name="Takano Y."/>
            <person name="Tasumi E."/>
            <person name="Uematsu K."/>
            <person name="Yoshimura T."/>
            <person name="Itoh T."/>
            <person name="Ohkuma M."/>
            <person name="Takai K."/>
        </authorList>
    </citation>
    <scope>NUCLEOTIDE SEQUENCE [LARGE SCALE GENOMIC DNA]</scope>
    <source>
        <strain evidence="1 2">MK-D1</strain>
    </source>
</reference>
<evidence type="ECO:0000313" key="1">
    <source>
        <dbReference type="EMBL" id="QEE15747.1"/>
    </source>
</evidence>
<sequence>MKNSTYAAILMKVAPPKTMGGADYYQLGFKTASGKRILVVLGVYMMGWSGNLSKSKIYYYHEKGERLVKTSMKNPEHFIGQRFKITGFLQTLSKKEEKYRIFPLERLVYYPK</sequence>
<dbReference type="Proteomes" id="UP000321408">
    <property type="component" value="Chromosome"/>
</dbReference>
<dbReference type="EMBL" id="CP042905">
    <property type="protein sequence ID" value="QEE15747.1"/>
    <property type="molecule type" value="Genomic_DNA"/>
</dbReference>
<gene>
    <name evidence="1" type="ORF">DSAG12_01574</name>
</gene>
<dbReference type="RefSeq" id="WP_147662648.1">
    <property type="nucleotide sequence ID" value="NZ_CP042905.2"/>
</dbReference>
<accession>A0A5B9DA74</accession>
<dbReference type="AlphaFoldDB" id="A0A5B9DA74"/>